<dbReference type="PANTHER" id="PTHR22808">
    <property type="entry name" value="NCL1 YEAST -RELATED NOL1/NOP2/FMU SUN DOMAIN-CONTAINING"/>
    <property type="match status" value="1"/>
</dbReference>
<keyword evidence="8" id="KW-0496">Mitochondrion</keyword>
<dbReference type="GO" id="GO:0003723">
    <property type="term" value="F:RNA binding"/>
    <property type="evidence" value="ECO:0007669"/>
    <property type="project" value="UniProtKB-UniRule"/>
</dbReference>
<keyword evidence="3 11" id="KW-0489">Methyltransferase</keyword>
<dbReference type="GO" id="GO:0008173">
    <property type="term" value="F:RNA methyltransferase activity"/>
    <property type="evidence" value="ECO:0007669"/>
    <property type="project" value="InterPro"/>
</dbReference>
<keyword evidence="5 11" id="KW-0949">S-adenosyl-L-methionine</keyword>
<evidence type="ECO:0000256" key="11">
    <source>
        <dbReference type="PROSITE-ProRule" id="PRU01023"/>
    </source>
</evidence>
<keyword evidence="6 11" id="KW-0694">RNA-binding</keyword>
<dbReference type="InterPro" id="IPR001678">
    <property type="entry name" value="MeTrfase_RsmB-F_NOP2_dom"/>
</dbReference>
<dbReference type="OrthoDB" id="427002at2759"/>
<evidence type="ECO:0000313" key="15">
    <source>
        <dbReference type="Proteomes" id="UP000789572"/>
    </source>
</evidence>
<dbReference type="Proteomes" id="UP000789572">
    <property type="component" value="Unassembled WGS sequence"/>
</dbReference>
<evidence type="ECO:0000256" key="1">
    <source>
        <dbReference type="ARBA" id="ARBA00004173"/>
    </source>
</evidence>
<feature type="non-terminal residue" evidence="14">
    <location>
        <position position="1"/>
    </location>
</feature>
<sequence length="366" mass="41392">HSIFSTTSSSTESVKNSGATEPTTKELTGKPIDNCEPTEPDYSKPSPSIAQNLPLLKKLSKNRRKQLEKRQTRNQLAENLFDEFYTAQYDTRWPPLLAALRNPHRYCAMTNKYACQKSIESYLPSDAQQVPFLDIPCYISNDKFTPPTADGSGITIVYHLDASSVLATKALDVQPDDNILDMCAGPGGKTLSILQRLSHSGYLTSNEPSVSRRVRLQRVINNYIPPSMLHRVTVISSVSTYPPLFDKVIADVPCSNERHLLQNETEFVRWNDRHSKKLLSTQYTILWDSIKMVKIGGIVVYSTCSINKCENDGVIEKFLDKSRMNIEIVRREYEVGESTDYGWIVLPDKSDGWGPLYFCVLKKLNK</sequence>
<dbReference type="AlphaFoldDB" id="A0A9N9CDN9"/>
<comment type="similarity">
    <text evidence="11">Belongs to the class I-like SAM-binding methyltransferase superfamily. RsmB/NOP family.</text>
</comment>
<name>A0A9N9CDN9_9GLOM</name>
<dbReference type="PANTHER" id="PTHR22808:SF3">
    <property type="entry name" value="5-METHYLCYTOSINE RRNA METHYLTRANSFERASE NSUN4"/>
    <property type="match status" value="1"/>
</dbReference>
<protein>
    <recommendedName>
        <fullName evidence="9">NOL1/NOP2/Sun domain family member 4</fullName>
    </recommendedName>
</protein>
<dbReference type="EMBL" id="CAJVPJ010001667">
    <property type="protein sequence ID" value="CAG8599723.1"/>
    <property type="molecule type" value="Genomic_DNA"/>
</dbReference>
<feature type="region of interest" description="Disordered" evidence="12">
    <location>
        <begin position="1"/>
        <end position="50"/>
    </location>
</feature>
<dbReference type="PRINTS" id="PR02008">
    <property type="entry name" value="RCMTFAMILY"/>
</dbReference>
<feature type="compositionally biased region" description="Low complexity" evidence="12">
    <location>
        <begin position="1"/>
        <end position="13"/>
    </location>
</feature>
<evidence type="ECO:0000256" key="2">
    <source>
        <dbReference type="ARBA" id="ARBA00022552"/>
    </source>
</evidence>
<dbReference type="InterPro" id="IPR049560">
    <property type="entry name" value="MeTrfase_RsmB-F_NOP2_cat"/>
</dbReference>
<comment type="caution">
    <text evidence="11">Lacks conserved residue(s) required for the propagation of feature annotation.</text>
</comment>
<keyword evidence="2" id="KW-0698">rRNA processing</keyword>
<evidence type="ECO:0000256" key="4">
    <source>
        <dbReference type="ARBA" id="ARBA00022679"/>
    </source>
</evidence>
<gene>
    <name evidence="14" type="ORF">POCULU_LOCUS7399</name>
</gene>
<feature type="active site" description="Nucleophile" evidence="11">
    <location>
        <position position="304"/>
    </location>
</feature>
<dbReference type="GO" id="GO:0005762">
    <property type="term" value="C:mitochondrial large ribosomal subunit"/>
    <property type="evidence" value="ECO:0007669"/>
    <property type="project" value="TreeGrafter"/>
</dbReference>
<evidence type="ECO:0000256" key="9">
    <source>
        <dbReference type="ARBA" id="ARBA00042050"/>
    </source>
</evidence>
<evidence type="ECO:0000256" key="12">
    <source>
        <dbReference type="SAM" id="MobiDB-lite"/>
    </source>
</evidence>
<feature type="domain" description="SAM-dependent MTase RsmB/NOP-type" evidence="13">
    <location>
        <begin position="94"/>
        <end position="364"/>
    </location>
</feature>
<evidence type="ECO:0000256" key="10">
    <source>
        <dbReference type="ARBA" id="ARBA00049302"/>
    </source>
</evidence>
<feature type="binding site" evidence="11">
    <location>
        <begin position="183"/>
        <end position="189"/>
    </location>
    <ligand>
        <name>S-adenosyl-L-methionine</name>
        <dbReference type="ChEBI" id="CHEBI:59789"/>
    </ligand>
</feature>
<comment type="subcellular location">
    <subcellularLocation>
        <location evidence="1">Mitochondrion</location>
    </subcellularLocation>
</comment>
<accession>A0A9N9CDN9</accession>
<evidence type="ECO:0000256" key="7">
    <source>
        <dbReference type="ARBA" id="ARBA00022946"/>
    </source>
</evidence>
<feature type="binding site" evidence="11">
    <location>
        <position position="251"/>
    </location>
    <ligand>
        <name>S-adenosyl-L-methionine</name>
        <dbReference type="ChEBI" id="CHEBI:59789"/>
    </ligand>
</feature>
<dbReference type="GO" id="GO:0031167">
    <property type="term" value="P:rRNA methylation"/>
    <property type="evidence" value="ECO:0007669"/>
    <property type="project" value="TreeGrafter"/>
</dbReference>
<dbReference type="SUPFAM" id="SSF53335">
    <property type="entry name" value="S-adenosyl-L-methionine-dependent methyltransferases"/>
    <property type="match status" value="1"/>
</dbReference>
<dbReference type="InterPro" id="IPR029063">
    <property type="entry name" value="SAM-dependent_MTases_sf"/>
</dbReference>
<dbReference type="Pfam" id="PF01189">
    <property type="entry name" value="Methyltr_RsmB-F"/>
    <property type="match status" value="1"/>
</dbReference>
<dbReference type="InterPro" id="IPR023267">
    <property type="entry name" value="RCMT"/>
</dbReference>
<evidence type="ECO:0000259" key="13">
    <source>
        <dbReference type="PROSITE" id="PS51686"/>
    </source>
</evidence>
<comment type="caution">
    <text evidence="14">The sequence shown here is derived from an EMBL/GenBank/DDBJ whole genome shotgun (WGS) entry which is preliminary data.</text>
</comment>
<evidence type="ECO:0000256" key="5">
    <source>
        <dbReference type="ARBA" id="ARBA00022691"/>
    </source>
</evidence>
<evidence type="ECO:0000256" key="8">
    <source>
        <dbReference type="ARBA" id="ARBA00023128"/>
    </source>
</evidence>
<comment type="catalytic activity">
    <reaction evidence="10">
        <text>a cytidine in rRNA + S-adenosyl-L-methionine = a 5-methylcytidine in rRNA + S-adenosyl-L-homocysteine + H(+)</text>
        <dbReference type="Rhea" id="RHEA:61484"/>
        <dbReference type="Rhea" id="RHEA-COMP:15836"/>
        <dbReference type="Rhea" id="RHEA-COMP:15837"/>
        <dbReference type="ChEBI" id="CHEBI:15378"/>
        <dbReference type="ChEBI" id="CHEBI:57856"/>
        <dbReference type="ChEBI" id="CHEBI:59789"/>
        <dbReference type="ChEBI" id="CHEBI:74483"/>
        <dbReference type="ChEBI" id="CHEBI:82748"/>
    </reaction>
</comment>
<reference evidence="14" key="1">
    <citation type="submission" date="2021-06" db="EMBL/GenBank/DDBJ databases">
        <authorList>
            <person name="Kallberg Y."/>
            <person name="Tangrot J."/>
            <person name="Rosling A."/>
        </authorList>
    </citation>
    <scope>NUCLEOTIDE SEQUENCE</scope>
    <source>
        <strain evidence="14">IA702</strain>
    </source>
</reference>
<dbReference type="Gene3D" id="6.20.240.40">
    <property type="match status" value="1"/>
</dbReference>
<evidence type="ECO:0000313" key="14">
    <source>
        <dbReference type="EMBL" id="CAG8599723.1"/>
    </source>
</evidence>
<evidence type="ECO:0000256" key="6">
    <source>
        <dbReference type="ARBA" id="ARBA00022884"/>
    </source>
</evidence>
<dbReference type="PROSITE" id="PS51686">
    <property type="entry name" value="SAM_MT_RSMB_NOP"/>
    <property type="match status" value="1"/>
</dbReference>
<feature type="binding site" evidence="11">
    <location>
        <position position="207"/>
    </location>
    <ligand>
        <name>S-adenosyl-L-methionine</name>
        <dbReference type="ChEBI" id="CHEBI:59789"/>
    </ligand>
</feature>
<keyword evidence="4 11" id="KW-0808">Transferase</keyword>
<keyword evidence="7" id="KW-0809">Transit peptide</keyword>
<keyword evidence="15" id="KW-1185">Reference proteome</keyword>
<dbReference type="Gene3D" id="3.40.50.150">
    <property type="entry name" value="Vaccinia Virus protein VP39"/>
    <property type="match status" value="1"/>
</dbReference>
<evidence type="ECO:0000256" key="3">
    <source>
        <dbReference type="ARBA" id="ARBA00022603"/>
    </source>
</evidence>
<proteinExistence type="inferred from homology"/>
<organism evidence="14 15">
    <name type="scientific">Paraglomus occultum</name>
    <dbReference type="NCBI Taxonomy" id="144539"/>
    <lineage>
        <taxon>Eukaryota</taxon>
        <taxon>Fungi</taxon>
        <taxon>Fungi incertae sedis</taxon>
        <taxon>Mucoromycota</taxon>
        <taxon>Glomeromycotina</taxon>
        <taxon>Glomeromycetes</taxon>
        <taxon>Paraglomerales</taxon>
        <taxon>Paraglomeraceae</taxon>
        <taxon>Paraglomus</taxon>
    </lineage>
</organism>